<evidence type="ECO:0000313" key="2">
    <source>
        <dbReference type="Proteomes" id="UP000811246"/>
    </source>
</evidence>
<evidence type="ECO:0000313" key="1">
    <source>
        <dbReference type="EMBL" id="KAG6699253.1"/>
    </source>
</evidence>
<organism evidence="1 2">
    <name type="scientific">Carya illinoinensis</name>
    <name type="common">Pecan</name>
    <dbReference type="NCBI Taxonomy" id="32201"/>
    <lineage>
        <taxon>Eukaryota</taxon>
        <taxon>Viridiplantae</taxon>
        <taxon>Streptophyta</taxon>
        <taxon>Embryophyta</taxon>
        <taxon>Tracheophyta</taxon>
        <taxon>Spermatophyta</taxon>
        <taxon>Magnoliopsida</taxon>
        <taxon>eudicotyledons</taxon>
        <taxon>Gunneridae</taxon>
        <taxon>Pentapetalae</taxon>
        <taxon>rosids</taxon>
        <taxon>fabids</taxon>
        <taxon>Fagales</taxon>
        <taxon>Juglandaceae</taxon>
        <taxon>Carya</taxon>
    </lineage>
</organism>
<reference evidence="1" key="1">
    <citation type="submission" date="2021-01" db="EMBL/GenBank/DDBJ databases">
        <authorList>
            <person name="Lovell J.T."/>
            <person name="Bentley N."/>
            <person name="Bhattarai G."/>
            <person name="Jenkins J.W."/>
            <person name="Sreedasyam A."/>
            <person name="Alarcon Y."/>
            <person name="Bock C."/>
            <person name="Boston L."/>
            <person name="Carlson J."/>
            <person name="Cervantes K."/>
            <person name="Clermont K."/>
            <person name="Krom N."/>
            <person name="Kubenka K."/>
            <person name="Mamidi S."/>
            <person name="Mattison C."/>
            <person name="Monteros M."/>
            <person name="Pisani C."/>
            <person name="Plott C."/>
            <person name="Rajasekar S."/>
            <person name="Rhein H.S."/>
            <person name="Rohla C."/>
            <person name="Song M."/>
            <person name="Hilaire R.S."/>
            <person name="Shu S."/>
            <person name="Wells L."/>
            <person name="Wang X."/>
            <person name="Webber J."/>
            <person name="Heerema R.J."/>
            <person name="Klein P."/>
            <person name="Conner P."/>
            <person name="Grauke L."/>
            <person name="Grimwood J."/>
            <person name="Schmutz J."/>
            <person name="Randall J.J."/>
        </authorList>
    </citation>
    <scope>NUCLEOTIDE SEQUENCE</scope>
    <source>
        <tissue evidence="1">Leaf</tissue>
    </source>
</reference>
<sequence length="128" mass="14762">MIIIHLIYTFSKLESFFAKSCISKIMEKITYPRRADNEGLPSCWGCLKLKLPWTRQRAVGSSTYTRKRGHVDKLGGRFRYDPFSYALNFDEGWDDDDEEVFQRGFSARYAAPSSKAPEDKYKVSSRAG</sequence>
<name>A0A922E997_CARIL</name>
<dbReference type="PANTHER" id="PTHR33168">
    <property type="entry name" value="STRESS INDUCED PROTEIN-RELATED"/>
    <property type="match status" value="1"/>
</dbReference>
<dbReference type="AlphaFoldDB" id="A0A922E997"/>
<proteinExistence type="predicted"/>
<dbReference type="EMBL" id="CM031832">
    <property type="protein sequence ID" value="KAG6699253.1"/>
    <property type="molecule type" value="Genomic_DNA"/>
</dbReference>
<protein>
    <submittedName>
        <fullName evidence="1">Uncharacterized protein</fullName>
    </submittedName>
</protein>
<comment type="caution">
    <text evidence="1">The sequence shown here is derived from an EMBL/GenBank/DDBJ whole genome shotgun (WGS) entry which is preliminary data.</text>
</comment>
<gene>
    <name evidence="1" type="ORF">I3842_08G058600</name>
</gene>
<accession>A0A922E997</accession>
<dbReference type="Proteomes" id="UP000811246">
    <property type="component" value="Chromosome 8"/>
</dbReference>